<keyword evidence="3" id="KW-1185">Reference proteome</keyword>
<sequence>MNVLNQKDLLQRFDQQQRDHPLGGVVAKFVDNAIKKHSPPPEKKQKKHSSTRKRQKSANETQAKPP</sequence>
<reference evidence="2 3" key="1">
    <citation type="submission" date="2024-04" db="EMBL/GenBank/DDBJ databases">
        <title>Tritrichomonas musculus Genome.</title>
        <authorList>
            <person name="Alves-Ferreira E."/>
            <person name="Grigg M."/>
            <person name="Lorenzi H."/>
            <person name="Galac M."/>
        </authorList>
    </citation>
    <scope>NUCLEOTIDE SEQUENCE [LARGE SCALE GENOMIC DNA]</scope>
    <source>
        <strain evidence="2 3">EAF2021</strain>
    </source>
</reference>
<accession>A0ABR2H8R9</accession>
<feature type="region of interest" description="Disordered" evidence="1">
    <location>
        <begin position="1"/>
        <end position="66"/>
    </location>
</feature>
<evidence type="ECO:0000256" key="1">
    <source>
        <dbReference type="SAM" id="MobiDB-lite"/>
    </source>
</evidence>
<evidence type="ECO:0000313" key="2">
    <source>
        <dbReference type="EMBL" id="KAK8842599.1"/>
    </source>
</evidence>
<protein>
    <submittedName>
        <fullName evidence="2">Uncharacterized protein</fullName>
    </submittedName>
</protein>
<organism evidence="2 3">
    <name type="scientific">Tritrichomonas musculus</name>
    <dbReference type="NCBI Taxonomy" id="1915356"/>
    <lineage>
        <taxon>Eukaryota</taxon>
        <taxon>Metamonada</taxon>
        <taxon>Parabasalia</taxon>
        <taxon>Tritrichomonadida</taxon>
        <taxon>Tritrichomonadidae</taxon>
        <taxon>Tritrichomonas</taxon>
    </lineage>
</organism>
<evidence type="ECO:0000313" key="3">
    <source>
        <dbReference type="Proteomes" id="UP001470230"/>
    </source>
</evidence>
<comment type="caution">
    <text evidence="2">The sequence shown here is derived from an EMBL/GenBank/DDBJ whole genome shotgun (WGS) entry which is preliminary data.</text>
</comment>
<name>A0ABR2H8R9_9EUKA</name>
<dbReference type="Proteomes" id="UP001470230">
    <property type="component" value="Unassembled WGS sequence"/>
</dbReference>
<dbReference type="EMBL" id="JAPFFF010000037">
    <property type="protein sequence ID" value="KAK8842599.1"/>
    <property type="molecule type" value="Genomic_DNA"/>
</dbReference>
<feature type="compositionally biased region" description="Basic residues" evidence="1">
    <location>
        <begin position="44"/>
        <end position="56"/>
    </location>
</feature>
<feature type="compositionally biased region" description="Basic and acidic residues" evidence="1">
    <location>
        <begin position="9"/>
        <end position="21"/>
    </location>
</feature>
<proteinExistence type="predicted"/>
<gene>
    <name evidence="2" type="ORF">M9Y10_025457</name>
</gene>